<feature type="coiled-coil region" evidence="1">
    <location>
        <begin position="1416"/>
        <end position="1450"/>
    </location>
</feature>
<feature type="compositionally biased region" description="Basic and acidic residues" evidence="2">
    <location>
        <begin position="1450"/>
        <end position="1472"/>
    </location>
</feature>
<dbReference type="OrthoDB" id="10031156at2759"/>
<proteinExistence type="predicted"/>
<dbReference type="Pfam" id="PF25794">
    <property type="entry name" value="SACS"/>
    <property type="match status" value="1"/>
</dbReference>
<dbReference type="EMBL" id="MU254512">
    <property type="protein sequence ID" value="KAG9240265.1"/>
    <property type="molecule type" value="Genomic_DNA"/>
</dbReference>
<evidence type="ECO:0000313" key="4">
    <source>
        <dbReference type="EMBL" id="KAG9240265.1"/>
    </source>
</evidence>
<name>A0A9P7YV02_9HELO</name>
<feature type="region of interest" description="Disordered" evidence="2">
    <location>
        <begin position="1521"/>
        <end position="1559"/>
    </location>
</feature>
<evidence type="ECO:0000256" key="2">
    <source>
        <dbReference type="SAM" id="MobiDB-lite"/>
    </source>
</evidence>
<evidence type="ECO:0000259" key="3">
    <source>
        <dbReference type="Pfam" id="PF25794"/>
    </source>
</evidence>
<keyword evidence="1" id="KW-0175">Coiled coil</keyword>
<gene>
    <name evidence="4" type="ORF">BJ878DRAFT_527121</name>
</gene>
<dbReference type="InterPro" id="IPR022155">
    <property type="entry name" value="DUF3684"/>
</dbReference>
<keyword evidence="5" id="KW-1185">Reference proteome</keyword>
<dbReference type="PANTHER" id="PTHR47839">
    <property type="entry name" value="DOMAIN PROTEIN, PUTATIVE (AFU_ORTHOLOGUE AFUA_6G04830)-RELATED"/>
    <property type="match status" value="1"/>
</dbReference>
<accession>A0A9P7YV02</accession>
<dbReference type="PANTHER" id="PTHR47839:SF1">
    <property type="entry name" value="DOMAIN PROTEIN, PUTATIVE (AFU_ORTHOLOGUE AFUA_6G04830)-RELATED"/>
    <property type="match status" value="1"/>
</dbReference>
<feature type="domain" description="Sacsin/Nov" evidence="3">
    <location>
        <begin position="27"/>
        <end position="149"/>
    </location>
</feature>
<evidence type="ECO:0000313" key="5">
    <source>
        <dbReference type="Proteomes" id="UP000887226"/>
    </source>
</evidence>
<dbReference type="Pfam" id="PF12449">
    <property type="entry name" value="DUF3684"/>
    <property type="match status" value="1"/>
</dbReference>
<reference evidence="4" key="1">
    <citation type="journal article" date="2021" name="IMA Fungus">
        <title>Genomic characterization of three marine fungi, including Emericellopsis atlantica sp. nov. with signatures of a generalist lifestyle and marine biomass degradation.</title>
        <authorList>
            <person name="Hagestad O.C."/>
            <person name="Hou L."/>
            <person name="Andersen J.H."/>
            <person name="Hansen E.H."/>
            <person name="Altermark B."/>
            <person name="Li C."/>
            <person name="Kuhnert E."/>
            <person name="Cox R.J."/>
            <person name="Crous P.W."/>
            <person name="Spatafora J.W."/>
            <person name="Lail K."/>
            <person name="Amirebrahimi M."/>
            <person name="Lipzen A."/>
            <person name="Pangilinan J."/>
            <person name="Andreopoulos W."/>
            <person name="Hayes R.D."/>
            <person name="Ng V."/>
            <person name="Grigoriev I.V."/>
            <person name="Jackson S.A."/>
            <person name="Sutton T.D.S."/>
            <person name="Dobson A.D.W."/>
            <person name="Rama T."/>
        </authorList>
    </citation>
    <scope>NUCLEOTIDE SEQUENCE</scope>
    <source>
        <strain evidence="4">TRa3180A</strain>
    </source>
</reference>
<sequence length="1778" mass="196637">MDFAKLRATAMKDGDDEEAVTVNTRALIDKVLARYSGEWTTLRELLQNAADAQATKVIIKFETLPSAAVPVPSTTNSSDALKHVLLHHTLRRLLVTNNGQAFGVNDWNRLKRIAEGNPDETKIGAFGVGFYSVFADCEEPFVSSGNEAMAFYWKANSLFTRKLQIPTGQGSPDTSFVLDYRNTSTPMPNLLSISQFLATSLTFVALQHIELWVDDWKIVTLQKKTAPSIDVPIAKGVETKTKEGLMQVQAMARESVQMDATFMNVVGWAPTMPGSISKSGQDDSGYYINADMTSLRSFFSRVANAASGSPQKTKAVQEAKVLQDTLLEDLTATTTSKVFLRVTTANIKTSVGKQFAAELERATKKPPPKTTKVAILTSSYDETTASADAISVVARHVDIFSSVLPTKKPGGRIFIGFPTHQTTGCGIHLSAPSVIPTVERESIDLNARWVRTWNVEMLRVAGIMIRLAYTNEMAELSAKVDRAGGIGGKGKNVSKEQIDRFMPEAIHTMSTFSFGESTPSAKVSQSIEESFWTTYMQAHIEVYSSRGVLPSAKVRLAVEDLSGFVESIPVIPEVMIKLPTIQKLKDFGLLTEIVHQDIQQELAAKALTSQQLSQFISWAAKKAHSGDLDMAAIRSLFNVIVATVGEDEGSGGFIITLSSVRSFLSTTNLPGDVPVPPTTIPFQFSKGIEDTGMISLGLSRLEIVPWLRYLIETNSTRAPDQNLTERVFATKILQTLSKAFEMLDANSRKSVINLLHPLPIMPTKFGQKKPEETYFPSVKLFDDLPILIQLHGTKERFLQAIGVRKTVDLDTIFRRLLSPTPSVNTAAQFDEKTPSERSNESHTRHVELIKYLASVKDDIPLPDIERLKSASIFPAEAGLRGAEWTQGSTRLYKVSELFAPDAAIRDLKLPVIQWGENSRNLFRTVEGHFLTLLGLRTYPTVPELVDMMASSDSYLRNASMTYFFSQYHANQYTNFNVGSTPKKFLPVDGAAGTLVAPSQCFMNSKSSFLGFNILDKRLHAHAEKFGVLKDPPISECVDRLISRPPRNKSEATEFFEYFSSNLSQLWGSHITKLANAKIIPLSGQNITGHPGETHLAAHQCYTGKSSKYTDIFDFVDFGEVANIFLTKCGSKSEPTVLELANMACREPARLLGIMQSSEKYMAMLSTLADDTTTLKRDKATFKKMKASKFLMGSEEISVKNSNKNLQLGDAADDDGEQDTIKTYHLVAPSDVVINDDYISYQIFKSSLICAPTEDKLEDFYFTLGAPTLSSVVEMTTRMGTVTEKQDSAVTQRAHVLERAKLFLHQTPPENIKHNARWLENNLAVMIVSSISLRRALKGQSASHVQKRSAYVECGGKKGAILYVTPGSHETYQVSQALCDLMLSRPNPSSYLTFESFLNLNLMQLRSRGYNVDRILRAKAAEQRIVEEERLKQLQAEQQQIREQEAVWREQNRHAEETASVKEKISQLREKDLPSMPGAFGEDSPEPVRPTKSRNLFSGITRRLGIDNRSSSGEAQQQLQNFLGGGSSHSEDVVPASDPNRPPTYDRVTKPKRTEKVSSPAAIQQNLINAIQSSRAHDSSQVFSQPSQTNIKEQATYCDATPGQNVNFLADASNGVRIFVSKTLGIPTATFIADNISALNTFAALLLDIGAVYNLPAKAIHIFYDENGGTIAFNLNGSIFANFRFFEQLHRQKVEPPGVFGVTLGEAKVEAAAYWWTVIAHELAHNLVKPHTAEHSFYTEMLISNYFPKMMTKAATFLTKTPGLLENVNLELGEPLPKS</sequence>
<protein>
    <recommendedName>
        <fullName evidence="3">Sacsin/Nov domain-containing protein</fullName>
    </recommendedName>
</protein>
<dbReference type="Gene3D" id="3.30.565.10">
    <property type="entry name" value="Histidine kinase-like ATPase, C-terminal domain"/>
    <property type="match status" value="1"/>
</dbReference>
<comment type="caution">
    <text evidence="4">The sequence shown here is derived from an EMBL/GenBank/DDBJ whole genome shotgun (WGS) entry which is preliminary data.</text>
</comment>
<dbReference type="InterPro" id="IPR058210">
    <property type="entry name" value="SACS/Nov_dom"/>
</dbReference>
<feature type="region of interest" description="Disordered" evidence="2">
    <location>
        <begin position="1450"/>
        <end position="1496"/>
    </location>
</feature>
<dbReference type="NCBIfam" id="NF047352">
    <property type="entry name" value="P_loop_sacsin"/>
    <property type="match status" value="1"/>
</dbReference>
<feature type="compositionally biased region" description="Basic and acidic residues" evidence="2">
    <location>
        <begin position="1546"/>
        <end position="1555"/>
    </location>
</feature>
<dbReference type="InterPro" id="IPR036890">
    <property type="entry name" value="HATPase_C_sf"/>
</dbReference>
<organism evidence="4 5">
    <name type="scientific">Calycina marina</name>
    <dbReference type="NCBI Taxonomy" id="1763456"/>
    <lineage>
        <taxon>Eukaryota</taxon>
        <taxon>Fungi</taxon>
        <taxon>Dikarya</taxon>
        <taxon>Ascomycota</taxon>
        <taxon>Pezizomycotina</taxon>
        <taxon>Leotiomycetes</taxon>
        <taxon>Helotiales</taxon>
        <taxon>Pezizellaceae</taxon>
        <taxon>Calycina</taxon>
    </lineage>
</organism>
<evidence type="ECO:0000256" key="1">
    <source>
        <dbReference type="SAM" id="Coils"/>
    </source>
</evidence>
<dbReference type="Proteomes" id="UP000887226">
    <property type="component" value="Unassembled WGS sequence"/>
</dbReference>
<dbReference type="SUPFAM" id="SSF55874">
    <property type="entry name" value="ATPase domain of HSP90 chaperone/DNA topoisomerase II/histidine kinase"/>
    <property type="match status" value="1"/>
</dbReference>